<name>A0A1G4UPH2_9HYPH</name>
<proteinExistence type="predicted"/>
<dbReference type="Proteomes" id="UP000198889">
    <property type="component" value="Unassembled WGS sequence"/>
</dbReference>
<dbReference type="AlphaFoldDB" id="A0A1G4UPH2"/>
<keyword evidence="1" id="KW-0812">Transmembrane</keyword>
<accession>A0A1G4UPH2</accession>
<evidence type="ECO:0000313" key="2">
    <source>
        <dbReference type="EMBL" id="SCW95538.1"/>
    </source>
</evidence>
<gene>
    <name evidence="2" type="ORF">SAMN05660859_0050</name>
</gene>
<feature type="transmembrane region" description="Helical" evidence="1">
    <location>
        <begin position="39"/>
        <end position="63"/>
    </location>
</feature>
<evidence type="ECO:0000313" key="3">
    <source>
        <dbReference type="Proteomes" id="UP000198889"/>
    </source>
</evidence>
<reference evidence="3" key="1">
    <citation type="submission" date="2016-10" db="EMBL/GenBank/DDBJ databases">
        <authorList>
            <person name="Varghese N."/>
            <person name="Submissions S."/>
        </authorList>
    </citation>
    <scope>NUCLEOTIDE SEQUENCE [LARGE SCALE GENOMIC DNA]</scope>
    <source>
        <strain evidence="3">CGMCC 1.1761</strain>
    </source>
</reference>
<dbReference type="EMBL" id="FMTP01000010">
    <property type="protein sequence ID" value="SCW95538.1"/>
    <property type="molecule type" value="Genomic_DNA"/>
</dbReference>
<dbReference type="RefSeq" id="WP_091444090.1">
    <property type="nucleotide sequence ID" value="NZ_FMTP01000010.1"/>
</dbReference>
<sequence>MTLIGWWLLPLVITVLAYGWALTHILSLRQLLADPLGPFLVIVVGVFCVSIATIITFAAWALWAVA</sequence>
<organism evidence="2 3">
    <name type="scientific">Ancylobacter rudongensis</name>
    <dbReference type="NCBI Taxonomy" id="177413"/>
    <lineage>
        <taxon>Bacteria</taxon>
        <taxon>Pseudomonadati</taxon>
        <taxon>Pseudomonadota</taxon>
        <taxon>Alphaproteobacteria</taxon>
        <taxon>Hyphomicrobiales</taxon>
        <taxon>Xanthobacteraceae</taxon>
        <taxon>Ancylobacter</taxon>
    </lineage>
</organism>
<evidence type="ECO:0000256" key="1">
    <source>
        <dbReference type="SAM" id="Phobius"/>
    </source>
</evidence>
<protein>
    <submittedName>
        <fullName evidence="2">Uncharacterized protein</fullName>
    </submittedName>
</protein>
<feature type="transmembrane region" description="Helical" evidence="1">
    <location>
        <begin position="6"/>
        <end position="27"/>
    </location>
</feature>
<keyword evidence="3" id="KW-1185">Reference proteome</keyword>
<keyword evidence="1" id="KW-0472">Membrane</keyword>
<keyword evidence="1" id="KW-1133">Transmembrane helix</keyword>
<dbReference type="STRING" id="177413.SAMN05660859_0050"/>